<gene>
    <name evidence="1" type="ORF">LCGC14_3014840</name>
</gene>
<accession>A0A0F8Z4U4</accession>
<dbReference type="EMBL" id="LAZR01062498">
    <property type="protein sequence ID" value="KKK61389.1"/>
    <property type="molecule type" value="Genomic_DNA"/>
</dbReference>
<reference evidence="1" key="1">
    <citation type="journal article" date="2015" name="Nature">
        <title>Complex archaea that bridge the gap between prokaryotes and eukaryotes.</title>
        <authorList>
            <person name="Spang A."/>
            <person name="Saw J.H."/>
            <person name="Jorgensen S.L."/>
            <person name="Zaremba-Niedzwiedzka K."/>
            <person name="Martijn J."/>
            <person name="Lind A.E."/>
            <person name="van Eijk R."/>
            <person name="Schleper C."/>
            <person name="Guy L."/>
            <person name="Ettema T.J."/>
        </authorList>
    </citation>
    <scope>NUCLEOTIDE SEQUENCE</scope>
</reference>
<evidence type="ECO:0000313" key="1">
    <source>
        <dbReference type="EMBL" id="KKK61389.1"/>
    </source>
</evidence>
<name>A0A0F8Z4U4_9ZZZZ</name>
<dbReference type="AlphaFoldDB" id="A0A0F8Z4U4"/>
<sequence>MHIDHKAGDKAFIDFAGKKPSIVDRETVEVKEKETFVMILGANV</sequence>
<protein>
    <submittedName>
        <fullName evidence="1">Uncharacterized protein</fullName>
    </submittedName>
</protein>
<organism evidence="1">
    <name type="scientific">marine sediment metagenome</name>
    <dbReference type="NCBI Taxonomy" id="412755"/>
    <lineage>
        <taxon>unclassified sequences</taxon>
        <taxon>metagenomes</taxon>
        <taxon>ecological metagenomes</taxon>
    </lineage>
</organism>
<proteinExistence type="predicted"/>
<comment type="caution">
    <text evidence="1">The sequence shown here is derived from an EMBL/GenBank/DDBJ whole genome shotgun (WGS) entry which is preliminary data.</text>
</comment>